<keyword evidence="1" id="KW-1133">Transmembrane helix</keyword>
<dbReference type="EMBL" id="CP141698">
    <property type="protein sequence ID" value="WYC66409.1"/>
    <property type="molecule type" value="Genomic_DNA"/>
</dbReference>
<keyword evidence="1" id="KW-0472">Membrane</keyword>
<dbReference type="RefSeq" id="WP_019299612.1">
    <property type="nucleotide sequence ID" value="NZ_CAKOCU010000052.1"/>
</dbReference>
<gene>
    <name evidence="2" type="ORF">VNN45_05855</name>
</gene>
<accession>A0ABZ2SEJ0</accession>
<keyword evidence="3" id="KW-1185">Reference proteome</keyword>
<protein>
    <submittedName>
        <fullName evidence="2">DUF3042 family protein</fullName>
    </submittedName>
</protein>
<evidence type="ECO:0000256" key="1">
    <source>
        <dbReference type="SAM" id="Phobius"/>
    </source>
</evidence>
<keyword evidence="1" id="KW-0812">Transmembrane</keyword>
<proteinExistence type="predicted"/>
<name>A0ABZ2SEJ0_9LACT</name>
<feature type="transmembrane region" description="Helical" evidence="1">
    <location>
        <begin position="6"/>
        <end position="27"/>
    </location>
</feature>
<dbReference type="Pfam" id="PF11240">
    <property type="entry name" value="DUF3042"/>
    <property type="match status" value="1"/>
</dbReference>
<evidence type="ECO:0000313" key="2">
    <source>
        <dbReference type="EMBL" id="WYC66409.1"/>
    </source>
</evidence>
<dbReference type="InterPro" id="IPR021402">
    <property type="entry name" value="DUF3042"/>
</dbReference>
<reference evidence="2 3" key="1">
    <citation type="submission" date="2023-12" db="EMBL/GenBank/DDBJ databases">
        <title>Redefining Piscine Lactococcosis.</title>
        <authorList>
            <person name="Heckman T.I."/>
            <person name="Yazdi Z."/>
            <person name="Older C.E."/>
            <person name="Griffin M.J."/>
            <person name="Waldbieser G.C."/>
            <person name="Chow A.M."/>
            <person name="Medina Silva I."/>
            <person name="Anenson K.M."/>
            <person name="Garcia J.C."/>
            <person name="LaFrentz B.R."/>
            <person name="Slavic D."/>
            <person name="Toohey-Kurth K.L."/>
            <person name="Yant P."/>
            <person name="Fritz H.M."/>
            <person name="Henderson E."/>
            <person name="McDowall R."/>
            <person name="Cai H."/>
            <person name="Adikson M."/>
            <person name="Soto E."/>
        </authorList>
    </citation>
    <scope>NUCLEOTIDE SEQUENCE [LARGE SCALE GENOMIC DNA]</scope>
    <source>
        <strain evidence="2 3">R21-91A</strain>
    </source>
</reference>
<evidence type="ECO:0000313" key="3">
    <source>
        <dbReference type="Proteomes" id="UP001456368"/>
    </source>
</evidence>
<sequence>MNKKFISGVIAGNLVTLASLITAGAIYKKLVVAPIEQKLDFVEDNRKKANRKRIAH</sequence>
<organism evidence="2 3">
    <name type="scientific">Lactococcus petauri</name>
    <dbReference type="NCBI Taxonomy" id="1940789"/>
    <lineage>
        <taxon>Bacteria</taxon>
        <taxon>Bacillati</taxon>
        <taxon>Bacillota</taxon>
        <taxon>Bacilli</taxon>
        <taxon>Lactobacillales</taxon>
        <taxon>Streptococcaceae</taxon>
        <taxon>Lactococcus</taxon>
    </lineage>
</organism>
<dbReference type="Proteomes" id="UP001456368">
    <property type="component" value="Chromosome"/>
</dbReference>
<dbReference type="GeneID" id="75144366"/>